<keyword evidence="6" id="KW-0472">Membrane</keyword>
<feature type="domain" description="UMA" evidence="9">
    <location>
        <begin position="228"/>
        <end position="274"/>
    </location>
</feature>
<reference evidence="11" key="2">
    <citation type="submission" date="2007-04" db="EMBL/GenBank/DDBJ databases">
        <title>The genome of the human body louse.</title>
        <authorList>
            <consortium name="The Human Body Louse Genome Consortium"/>
            <person name="Kirkness E."/>
            <person name="Walenz B."/>
            <person name="Hass B."/>
            <person name="Bruggner R."/>
            <person name="Strausberg R."/>
        </authorList>
    </citation>
    <scope>NUCLEOTIDE SEQUENCE</scope>
    <source>
        <strain evidence="11">USDA</strain>
    </source>
</reference>
<dbReference type="FunFam" id="2.100.10.50:FF:000002">
    <property type="entry name" value="Multivesicular body subunit 12B"/>
    <property type="match status" value="1"/>
</dbReference>
<dbReference type="PANTHER" id="PTHR31547">
    <property type="entry name" value="MULTIVESICULAR BODY SUBUNIT 12B"/>
    <property type="match status" value="1"/>
</dbReference>
<reference evidence="12" key="3">
    <citation type="submission" date="2020-05" db="UniProtKB">
        <authorList>
            <consortium name="EnsemblMetazoa"/>
        </authorList>
    </citation>
    <scope>IDENTIFICATION</scope>
    <source>
        <strain evidence="12">USDA</strain>
    </source>
</reference>
<dbReference type="STRING" id="121224.E0W2Y4"/>
<dbReference type="PROSITE" id="PS51497">
    <property type="entry name" value="UMA"/>
    <property type="match status" value="1"/>
</dbReference>
<dbReference type="InterPro" id="IPR040297">
    <property type="entry name" value="MVB12B"/>
</dbReference>
<organism>
    <name type="scientific">Pediculus humanus subsp. corporis</name>
    <name type="common">Body louse</name>
    <dbReference type="NCBI Taxonomy" id="121224"/>
    <lineage>
        <taxon>Eukaryota</taxon>
        <taxon>Metazoa</taxon>
        <taxon>Ecdysozoa</taxon>
        <taxon>Arthropoda</taxon>
        <taxon>Hexapoda</taxon>
        <taxon>Insecta</taxon>
        <taxon>Pterygota</taxon>
        <taxon>Neoptera</taxon>
        <taxon>Paraneoptera</taxon>
        <taxon>Psocodea</taxon>
        <taxon>Troctomorpha</taxon>
        <taxon>Phthiraptera</taxon>
        <taxon>Anoplura</taxon>
        <taxon>Pediculidae</taxon>
        <taxon>Pediculus</taxon>
    </lineage>
</organism>
<dbReference type="InterPro" id="IPR018798">
    <property type="entry name" value="MVB12A/B"/>
</dbReference>
<keyword evidence="3" id="KW-0813">Transport</keyword>
<feature type="compositionally biased region" description="Low complexity" evidence="8">
    <location>
        <begin position="176"/>
        <end position="208"/>
    </location>
</feature>
<dbReference type="FunCoup" id="E0W2Y4">
    <property type="interactions" value="298"/>
</dbReference>
<dbReference type="eggNOG" id="KOG4000">
    <property type="taxonomic scope" value="Eukaryota"/>
</dbReference>
<evidence type="ECO:0000259" key="9">
    <source>
        <dbReference type="PROSITE" id="PS51497"/>
    </source>
</evidence>
<dbReference type="GO" id="GO:0046755">
    <property type="term" value="P:viral budding"/>
    <property type="evidence" value="ECO:0007669"/>
    <property type="project" value="TreeGrafter"/>
</dbReference>
<proteinExistence type="inferred from homology"/>
<evidence type="ECO:0000256" key="6">
    <source>
        <dbReference type="ARBA" id="ARBA00023136"/>
    </source>
</evidence>
<sequence>MNQVYKALPDDRPITSLCIVEDPDKCPSGYTVVSRTYDQDSDADLWKESGFFGRKFSRYLCLSKTVGTQDYVIQSLCIINEKDMAPQNFKMIPKTSDTKQKAWRKKQLCYKFAQISTSSTAITDIIVLGKMKKAPEGFVLSGEINGMTLCIRVGNIENKKTGSFYPNLPYPFMPSNPGNPSLNNSHHNNHNLPSNGNSSNPDNVGPLLPFRPAPKPPTSTYATISGYNEGVPFILNSKYSFSKNSIKDIPIPKLKTKSQIDEEYFYEFRTERET</sequence>
<feature type="region of interest" description="Disordered" evidence="8">
    <location>
        <begin position="176"/>
        <end position="212"/>
    </location>
</feature>
<name>E0W2Y4_PEDHC</name>
<dbReference type="Gene3D" id="2.100.10.50">
    <property type="match status" value="1"/>
</dbReference>
<evidence type="ECO:0000256" key="3">
    <source>
        <dbReference type="ARBA" id="ARBA00022448"/>
    </source>
</evidence>
<dbReference type="GO" id="GO:0000813">
    <property type="term" value="C:ESCRT I complex"/>
    <property type="evidence" value="ECO:0007669"/>
    <property type="project" value="InterPro"/>
</dbReference>
<evidence type="ECO:0000259" key="10">
    <source>
        <dbReference type="PROSITE" id="PS51498"/>
    </source>
</evidence>
<dbReference type="InterPro" id="IPR023341">
    <property type="entry name" value="MABP"/>
</dbReference>
<dbReference type="InParanoid" id="E0W2Y4"/>
<dbReference type="GO" id="GO:0042058">
    <property type="term" value="P:regulation of epidermal growth factor receptor signaling pathway"/>
    <property type="evidence" value="ECO:0007669"/>
    <property type="project" value="TreeGrafter"/>
</dbReference>
<dbReference type="PROSITE" id="PS51498">
    <property type="entry name" value="MABP"/>
    <property type="match status" value="1"/>
</dbReference>
<feature type="domain" description="MABP" evidence="10">
    <location>
        <begin position="11"/>
        <end position="155"/>
    </location>
</feature>
<evidence type="ECO:0008006" key="14">
    <source>
        <dbReference type="Google" id="ProtNLM"/>
    </source>
</evidence>
<dbReference type="GO" id="GO:0019075">
    <property type="term" value="P:virus maturation"/>
    <property type="evidence" value="ECO:0007669"/>
    <property type="project" value="TreeGrafter"/>
</dbReference>
<evidence type="ECO:0000256" key="8">
    <source>
        <dbReference type="SAM" id="MobiDB-lite"/>
    </source>
</evidence>
<reference evidence="11" key="1">
    <citation type="submission" date="2007-04" db="EMBL/GenBank/DDBJ databases">
        <title>Annotation of Pediculus humanus corporis strain USDA.</title>
        <authorList>
            <person name="Kirkness E."/>
            <person name="Hannick L."/>
            <person name="Hass B."/>
            <person name="Bruggner R."/>
            <person name="Lawson D."/>
            <person name="Bidwell S."/>
            <person name="Joardar V."/>
            <person name="Caler E."/>
            <person name="Walenz B."/>
            <person name="Inman J."/>
            <person name="Schobel S."/>
            <person name="Galinsky K."/>
            <person name="Amedeo P."/>
            <person name="Strausberg R."/>
        </authorList>
    </citation>
    <scope>NUCLEOTIDE SEQUENCE</scope>
    <source>
        <strain evidence="11">USDA</strain>
    </source>
</reference>
<dbReference type="OMA" id="CFCLKRG"/>
<dbReference type="Pfam" id="PF10240">
    <property type="entry name" value="DUF2464"/>
    <property type="match status" value="1"/>
</dbReference>
<keyword evidence="5" id="KW-0653">Protein transport</keyword>
<evidence type="ECO:0000256" key="7">
    <source>
        <dbReference type="ARBA" id="ARBA00053101"/>
    </source>
</evidence>
<evidence type="ECO:0000313" key="12">
    <source>
        <dbReference type="EnsemblMetazoa" id="PHUM599100-PA"/>
    </source>
</evidence>
<evidence type="ECO:0000256" key="5">
    <source>
        <dbReference type="ARBA" id="ARBA00022927"/>
    </source>
</evidence>
<protein>
    <recommendedName>
        <fullName evidence="14">ESCRT-I complex subunit MVB12A</fullName>
    </recommendedName>
</protein>
<evidence type="ECO:0000313" key="13">
    <source>
        <dbReference type="Proteomes" id="UP000009046"/>
    </source>
</evidence>
<keyword evidence="4" id="KW-0967">Endosome</keyword>
<comment type="subcellular location">
    <subcellularLocation>
        <location evidence="1">Late endosome membrane</location>
        <topology evidence="1">Peripheral membrane protein</topology>
    </subcellularLocation>
</comment>
<dbReference type="HOGENOM" id="CLU_064823_0_0_1"/>
<evidence type="ECO:0000313" key="11">
    <source>
        <dbReference type="EMBL" id="EEB19990.1"/>
    </source>
</evidence>
<evidence type="ECO:0000256" key="1">
    <source>
        <dbReference type="ARBA" id="ARBA00004633"/>
    </source>
</evidence>
<dbReference type="EnsemblMetazoa" id="PHUM599100-RA">
    <property type="protein sequence ID" value="PHUM599100-PA"/>
    <property type="gene ID" value="PHUM599100"/>
</dbReference>
<comment type="similarity">
    <text evidence="2">Belongs to the MVB12 family.</text>
</comment>
<dbReference type="RefSeq" id="XP_002432728.1">
    <property type="nucleotide sequence ID" value="XM_002432683.1"/>
</dbReference>
<dbReference type="InterPro" id="IPR023340">
    <property type="entry name" value="UMA"/>
</dbReference>
<evidence type="ECO:0000256" key="4">
    <source>
        <dbReference type="ARBA" id="ARBA00022753"/>
    </source>
</evidence>
<dbReference type="AlphaFoldDB" id="E0W2Y4"/>
<dbReference type="PANTHER" id="PTHR31547:SF1">
    <property type="entry name" value="MULTIVESICULAR BODY SUBUNIT 12B"/>
    <property type="match status" value="1"/>
</dbReference>
<dbReference type="GO" id="GO:0031902">
    <property type="term" value="C:late endosome membrane"/>
    <property type="evidence" value="ECO:0007669"/>
    <property type="project" value="UniProtKB-SubCell"/>
</dbReference>
<dbReference type="KEGG" id="phu:Phum_PHUM599100"/>
<dbReference type="CTD" id="8236869"/>
<dbReference type="GeneID" id="8236869"/>
<evidence type="ECO:0000256" key="2">
    <source>
        <dbReference type="ARBA" id="ARBA00010432"/>
    </source>
</evidence>
<comment type="function">
    <text evidence="7">Component of the ESCRT-I complex, a regulator of vesicular trafficking process. Required for the sorting of endocytic ubiquitinated cargos into multivesicular bodies.</text>
</comment>
<dbReference type="GO" id="GO:0015031">
    <property type="term" value="P:protein transport"/>
    <property type="evidence" value="ECO:0007669"/>
    <property type="project" value="UniProtKB-KW"/>
</dbReference>
<dbReference type="EMBL" id="AAZO01007306">
    <property type="status" value="NOT_ANNOTATED_CDS"/>
    <property type="molecule type" value="Genomic_DNA"/>
</dbReference>
<dbReference type="VEuPathDB" id="VectorBase:PHUM599100"/>
<dbReference type="EMBL" id="DS235881">
    <property type="protein sequence ID" value="EEB19990.1"/>
    <property type="molecule type" value="Genomic_DNA"/>
</dbReference>
<keyword evidence="13" id="KW-1185">Reference proteome</keyword>
<dbReference type="OrthoDB" id="6021306at2759"/>
<accession>E0W2Y4</accession>
<dbReference type="Proteomes" id="UP000009046">
    <property type="component" value="Unassembled WGS sequence"/>
</dbReference>
<gene>
    <name evidence="12" type="primary">8236869</name>
    <name evidence="11" type="ORF">Phum_PHUM599100</name>
</gene>